<evidence type="ECO:0000313" key="2">
    <source>
        <dbReference type="EMBL" id="GMH30354.1"/>
    </source>
</evidence>
<keyword evidence="3" id="KW-1185">Reference proteome</keyword>
<gene>
    <name evidence="2" type="ORF">Nepgr_032197</name>
</gene>
<feature type="region of interest" description="Disordered" evidence="1">
    <location>
        <begin position="53"/>
        <end position="142"/>
    </location>
</feature>
<dbReference type="Proteomes" id="UP001279734">
    <property type="component" value="Unassembled WGS sequence"/>
</dbReference>
<dbReference type="EMBL" id="BSYO01000038">
    <property type="protein sequence ID" value="GMH30354.1"/>
    <property type="molecule type" value="Genomic_DNA"/>
</dbReference>
<feature type="compositionally biased region" description="Polar residues" evidence="1">
    <location>
        <begin position="110"/>
        <end position="124"/>
    </location>
</feature>
<protein>
    <submittedName>
        <fullName evidence="2">Uncharacterized protein</fullName>
    </submittedName>
</protein>
<comment type="caution">
    <text evidence="2">The sequence shown here is derived from an EMBL/GenBank/DDBJ whole genome shotgun (WGS) entry which is preliminary data.</text>
</comment>
<evidence type="ECO:0000313" key="3">
    <source>
        <dbReference type="Proteomes" id="UP001279734"/>
    </source>
</evidence>
<feature type="compositionally biased region" description="Basic and acidic residues" evidence="1">
    <location>
        <begin position="89"/>
        <end position="98"/>
    </location>
</feature>
<name>A0AAD3TJI6_NEPGR</name>
<sequence length="142" mass="15714">MIDAIQILVDAKTTRPYITSLFSEGRQAVCGLLDNCLQVEIDDVPIFADSGKRAWRHSGGTSHSDDIVSEESNHREVAQLESATSQLKPSDRKERGDRPYLAQEVVDQVTAPSQSEQARSLKQSTSRKHLKSILKKPKGAKV</sequence>
<dbReference type="AlphaFoldDB" id="A0AAD3TJI6"/>
<organism evidence="2 3">
    <name type="scientific">Nepenthes gracilis</name>
    <name type="common">Slender pitcher plant</name>
    <dbReference type="NCBI Taxonomy" id="150966"/>
    <lineage>
        <taxon>Eukaryota</taxon>
        <taxon>Viridiplantae</taxon>
        <taxon>Streptophyta</taxon>
        <taxon>Embryophyta</taxon>
        <taxon>Tracheophyta</taxon>
        <taxon>Spermatophyta</taxon>
        <taxon>Magnoliopsida</taxon>
        <taxon>eudicotyledons</taxon>
        <taxon>Gunneridae</taxon>
        <taxon>Pentapetalae</taxon>
        <taxon>Caryophyllales</taxon>
        <taxon>Nepenthaceae</taxon>
        <taxon>Nepenthes</taxon>
    </lineage>
</organism>
<feature type="compositionally biased region" description="Basic and acidic residues" evidence="1">
    <location>
        <begin position="63"/>
        <end position="78"/>
    </location>
</feature>
<feature type="compositionally biased region" description="Basic residues" evidence="1">
    <location>
        <begin position="125"/>
        <end position="142"/>
    </location>
</feature>
<reference evidence="2" key="1">
    <citation type="submission" date="2023-05" db="EMBL/GenBank/DDBJ databases">
        <title>Nepenthes gracilis genome sequencing.</title>
        <authorList>
            <person name="Fukushima K."/>
        </authorList>
    </citation>
    <scope>NUCLEOTIDE SEQUENCE</scope>
    <source>
        <strain evidence="2">SING2019-196</strain>
    </source>
</reference>
<accession>A0AAD3TJI6</accession>
<proteinExistence type="predicted"/>
<evidence type="ECO:0000256" key="1">
    <source>
        <dbReference type="SAM" id="MobiDB-lite"/>
    </source>
</evidence>